<evidence type="ECO:0000256" key="2">
    <source>
        <dbReference type="ARBA" id="ARBA00023295"/>
    </source>
</evidence>
<accession>A0A840BDK1</accession>
<dbReference type="Pfam" id="PF00150">
    <property type="entry name" value="Cellulase"/>
    <property type="match status" value="1"/>
</dbReference>
<dbReference type="GO" id="GO:0000272">
    <property type="term" value="P:polysaccharide catabolic process"/>
    <property type="evidence" value="ECO:0007669"/>
    <property type="project" value="InterPro"/>
</dbReference>
<keyword evidence="2 3" id="KW-0326">Glycosidase</keyword>
<evidence type="ECO:0000256" key="3">
    <source>
        <dbReference type="RuleBase" id="RU361153"/>
    </source>
</evidence>
<dbReference type="PANTHER" id="PTHR12631">
    <property type="entry name" value="ALPHA-L-IDURONIDASE"/>
    <property type="match status" value="1"/>
</dbReference>
<dbReference type="InterPro" id="IPR001547">
    <property type="entry name" value="Glyco_hydro_5"/>
</dbReference>
<name>A0A840BDK1_9RHOO</name>
<evidence type="ECO:0000313" key="6">
    <source>
        <dbReference type="EMBL" id="MBB4011601.1"/>
    </source>
</evidence>
<dbReference type="InterPro" id="IPR051923">
    <property type="entry name" value="Glycosyl_Hydrolase_39"/>
</dbReference>
<evidence type="ECO:0000256" key="4">
    <source>
        <dbReference type="SAM" id="SignalP"/>
    </source>
</evidence>
<gene>
    <name evidence="6" type="ORF">GGR36_000909</name>
</gene>
<feature type="chain" id="PRO_5032740534" description="Glycoside hydrolase family 5 domain-containing protein" evidence="4">
    <location>
        <begin position="21"/>
        <end position="430"/>
    </location>
</feature>
<protein>
    <recommendedName>
        <fullName evidence="5">Glycoside hydrolase family 5 domain-containing protein</fullName>
    </recommendedName>
</protein>
<proteinExistence type="inferred from homology"/>
<sequence length="430" mass="48011">MLLGKLTLLSWLVASSCVVASEQFKIGVSIHFGTNWDSYGDVFPSIQNLGFNSFRDEVFWHRLESTVGTREFPASLADLNRAVDNSKRLNVIPLIILNYGNKAFQDGDLPTTDVAIEAFTKYALFVDRYFGDKVSSYEVWNEWNIGLGSPRRPRTLGRPDDYVRLLKSVSQALRRERTSVEIVAGAIEGLDDRWVDGFISSGGLSWSDAISVHPYVLQKARNNLPETSIEWLDMLHKKVAAASPGRAMPVYVTEIGWPTNRGQYGVAEDEAAAYYARYVLLARARDWVKGVWWYTLLDSGNDESNKEHRFGIVRRDGGYKPMGYVAKYINPLLNSASFKELNIGSGVRGVIVEEKRRTRCFVWAERKIDEPKVTIDAGKIAAATGFVMGRPGSISEIAVGGSPIEIVEDSGVWKVRSVVELARLVTKDAK</sequence>
<dbReference type="PANTHER" id="PTHR12631:SF10">
    <property type="entry name" value="BETA-XYLOSIDASE-LIKE PROTEIN-RELATED"/>
    <property type="match status" value="1"/>
</dbReference>
<evidence type="ECO:0000259" key="5">
    <source>
        <dbReference type="Pfam" id="PF00150"/>
    </source>
</evidence>
<dbReference type="AlphaFoldDB" id="A0A840BDK1"/>
<comment type="caution">
    <text evidence="6">The sequence shown here is derived from an EMBL/GenBank/DDBJ whole genome shotgun (WGS) entry which is preliminary data.</text>
</comment>
<keyword evidence="1 3" id="KW-0378">Hydrolase</keyword>
<keyword evidence="7" id="KW-1185">Reference proteome</keyword>
<dbReference type="RefSeq" id="WP_183632339.1">
    <property type="nucleotide sequence ID" value="NZ_BAABLE010000011.1"/>
</dbReference>
<dbReference type="Proteomes" id="UP000561045">
    <property type="component" value="Unassembled WGS sequence"/>
</dbReference>
<dbReference type="SUPFAM" id="SSF51445">
    <property type="entry name" value="(Trans)glycosidases"/>
    <property type="match status" value="1"/>
</dbReference>
<dbReference type="InterPro" id="IPR017853">
    <property type="entry name" value="GH"/>
</dbReference>
<dbReference type="EMBL" id="JACIET010000001">
    <property type="protein sequence ID" value="MBB4011601.1"/>
    <property type="molecule type" value="Genomic_DNA"/>
</dbReference>
<evidence type="ECO:0000313" key="7">
    <source>
        <dbReference type="Proteomes" id="UP000561045"/>
    </source>
</evidence>
<dbReference type="PROSITE" id="PS51257">
    <property type="entry name" value="PROKAR_LIPOPROTEIN"/>
    <property type="match status" value="1"/>
</dbReference>
<reference evidence="6 7" key="1">
    <citation type="submission" date="2020-08" db="EMBL/GenBank/DDBJ databases">
        <title>Genomic Encyclopedia of Type Strains, Phase IV (KMG-IV): sequencing the most valuable type-strain genomes for metagenomic binning, comparative biology and taxonomic classification.</title>
        <authorList>
            <person name="Goeker M."/>
        </authorList>
    </citation>
    <scope>NUCLEOTIDE SEQUENCE [LARGE SCALE GENOMIC DNA]</scope>
    <source>
        <strain evidence="6 7">DSM 106739</strain>
    </source>
</reference>
<evidence type="ECO:0000256" key="1">
    <source>
        <dbReference type="ARBA" id="ARBA00022801"/>
    </source>
</evidence>
<dbReference type="GO" id="GO:0004553">
    <property type="term" value="F:hydrolase activity, hydrolyzing O-glycosyl compounds"/>
    <property type="evidence" value="ECO:0007669"/>
    <property type="project" value="InterPro"/>
</dbReference>
<feature type="domain" description="Glycoside hydrolase family 5" evidence="5">
    <location>
        <begin position="27"/>
        <end position="277"/>
    </location>
</feature>
<organism evidence="6 7">
    <name type="scientific">Niveibacterium umoris</name>
    <dbReference type="NCBI Taxonomy" id="1193620"/>
    <lineage>
        <taxon>Bacteria</taxon>
        <taxon>Pseudomonadati</taxon>
        <taxon>Pseudomonadota</taxon>
        <taxon>Betaproteobacteria</taxon>
        <taxon>Rhodocyclales</taxon>
        <taxon>Rhodocyclaceae</taxon>
        <taxon>Niveibacterium</taxon>
    </lineage>
</organism>
<comment type="similarity">
    <text evidence="3">Belongs to the glycosyl hydrolase 5 (cellulase A) family.</text>
</comment>
<keyword evidence="4" id="KW-0732">Signal</keyword>
<dbReference type="Gene3D" id="3.20.20.80">
    <property type="entry name" value="Glycosidases"/>
    <property type="match status" value="1"/>
</dbReference>
<feature type="signal peptide" evidence="4">
    <location>
        <begin position="1"/>
        <end position="20"/>
    </location>
</feature>